<evidence type="ECO:0000313" key="2">
    <source>
        <dbReference type="EMBL" id="KZV14651.1"/>
    </source>
</evidence>
<dbReference type="OrthoDB" id="2011474at2759"/>
<accession>A0A2Z7A016</accession>
<sequence length="849" mass="93854">MASSLISSSHHVKFDSVFGMDDVALVQMFESLIATGLKEFLGFPAVFYEAALTEFFTNGSVREYGMVVSTIRGTTIEIYESMFAAAFELPTEGLTDLSDVPKNLVFDSRSLFSESKEQVSISCLKKELKIQFRLLHDILAKTIYVKAGSFDAVTHDRFMLMTAITYGVQVNWSSLLFSVFKYMVTSGTRQAKGFAIQISFLLKNVPGLDLGESRAFPIPRVLTEKTVHRFVAINEKGGVEDVTDEPRVRKTHVKKAVSQKRPAVGVEAAPVVKKKRTTKRKPMVIAQEAVPLQIVEAIANTPVEQPPVPKRKSQNRKRRLVLSADDETVDEQPASEVGSTVEKQPAVAVAPATGVQEPVDENVEMVDEPVPESVEQPAVVPVVEAATDDPDAKIEKVLDELDSVATNQDSGDQPTATIDETIPWYDLPFEFVTHDSERLFETGSDTTDDMDLDEGNQELPVGSGTDAVVGTVADIGTVDLGTDVGNQQGQSFDENISRTDAEDLLVEESDEDPVPETEKPSADEAMSLEDILMTIPVEVLLPSAGMEITRITLSKDIHIPGVTERTWYLAGLPHIPVDDKGKEPLLQKDPVKGNPVQEQILLIVADVECLVKLREKVIGEVEEFFHSFSLLKWAKLQQEYFSAKIEQVLTWAETDSTIIALQRKAYVLLKYRELLLRKFIVARIMNFVPGDGESATDLKILDRLSDIHLFVLKELKDQSREHVGTQLVGYPDASYSNPDESYSESVFGIGSVASYSNVELSDARYSVLYKSDVGYSVLYNQKQVVGTQLLGYPDASYSNPDESYSESVFGIGSVASYSNVELSDARYSVLYKPDVGYSVSYNQKQVFEC</sequence>
<keyword evidence="3" id="KW-1185">Reference proteome</keyword>
<feature type="region of interest" description="Disordered" evidence="1">
    <location>
        <begin position="304"/>
        <end position="348"/>
    </location>
</feature>
<name>A0A2Z7A016_9LAMI</name>
<organism evidence="2 3">
    <name type="scientific">Dorcoceras hygrometricum</name>
    <dbReference type="NCBI Taxonomy" id="472368"/>
    <lineage>
        <taxon>Eukaryota</taxon>
        <taxon>Viridiplantae</taxon>
        <taxon>Streptophyta</taxon>
        <taxon>Embryophyta</taxon>
        <taxon>Tracheophyta</taxon>
        <taxon>Spermatophyta</taxon>
        <taxon>Magnoliopsida</taxon>
        <taxon>eudicotyledons</taxon>
        <taxon>Gunneridae</taxon>
        <taxon>Pentapetalae</taxon>
        <taxon>asterids</taxon>
        <taxon>lamiids</taxon>
        <taxon>Lamiales</taxon>
        <taxon>Gesneriaceae</taxon>
        <taxon>Didymocarpoideae</taxon>
        <taxon>Trichosporeae</taxon>
        <taxon>Loxocarpinae</taxon>
        <taxon>Dorcoceras</taxon>
    </lineage>
</organism>
<reference evidence="2 3" key="1">
    <citation type="journal article" date="2015" name="Proc. Natl. Acad. Sci. U.S.A.">
        <title>The resurrection genome of Boea hygrometrica: A blueprint for survival of dehydration.</title>
        <authorList>
            <person name="Xiao L."/>
            <person name="Yang G."/>
            <person name="Zhang L."/>
            <person name="Yang X."/>
            <person name="Zhao S."/>
            <person name="Ji Z."/>
            <person name="Zhou Q."/>
            <person name="Hu M."/>
            <person name="Wang Y."/>
            <person name="Chen M."/>
            <person name="Xu Y."/>
            <person name="Jin H."/>
            <person name="Xiao X."/>
            <person name="Hu G."/>
            <person name="Bao F."/>
            <person name="Hu Y."/>
            <person name="Wan P."/>
            <person name="Li L."/>
            <person name="Deng X."/>
            <person name="Kuang T."/>
            <person name="Xiang C."/>
            <person name="Zhu J.K."/>
            <person name="Oliver M.J."/>
            <person name="He Y."/>
        </authorList>
    </citation>
    <scope>NUCLEOTIDE SEQUENCE [LARGE SCALE GENOMIC DNA]</scope>
    <source>
        <strain evidence="3">cv. XS01</strain>
    </source>
</reference>
<protein>
    <recommendedName>
        <fullName evidence="4">Dystroglycan-like</fullName>
    </recommendedName>
</protein>
<proteinExistence type="predicted"/>
<feature type="compositionally biased region" description="Basic residues" evidence="1">
    <location>
        <begin position="309"/>
        <end position="320"/>
    </location>
</feature>
<dbReference type="AlphaFoldDB" id="A0A2Z7A016"/>
<evidence type="ECO:0000256" key="1">
    <source>
        <dbReference type="SAM" id="MobiDB-lite"/>
    </source>
</evidence>
<evidence type="ECO:0008006" key="4">
    <source>
        <dbReference type="Google" id="ProtNLM"/>
    </source>
</evidence>
<dbReference type="EMBL" id="KV020283">
    <property type="protein sequence ID" value="KZV14651.1"/>
    <property type="molecule type" value="Genomic_DNA"/>
</dbReference>
<evidence type="ECO:0000313" key="3">
    <source>
        <dbReference type="Proteomes" id="UP000250235"/>
    </source>
</evidence>
<dbReference type="Proteomes" id="UP000250235">
    <property type="component" value="Unassembled WGS sequence"/>
</dbReference>
<gene>
    <name evidence="2" type="ORF">F511_41908</name>
</gene>